<feature type="transmembrane region" description="Helical" evidence="1">
    <location>
        <begin position="6"/>
        <end position="28"/>
    </location>
</feature>
<reference evidence="2" key="1">
    <citation type="submission" date="2014-11" db="EMBL/GenBank/DDBJ databases">
        <authorList>
            <person name="Amaro Gonzalez C."/>
        </authorList>
    </citation>
    <scope>NUCLEOTIDE SEQUENCE</scope>
</reference>
<sequence length="52" mass="5698">MFFLCVYGASVVYAVLSISTQSLLLLTVGKSRVQKKYLNPKNSNGTQASKKD</sequence>
<keyword evidence="1" id="KW-1133">Transmembrane helix</keyword>
<accession>A0A0E9WKS4</accession>
<evidence type="ECO:0000313" key="2">
    <source>
        <dbReference type="EMBL" id="JAH90947.1"/>
    </source>
</evidence>
<dbReference type="EMBL" id="GBXM01017630">
    <property type="protein sequence ID" value="JAH90947.1"/>
    <property type="molecule type" value="Transcribed_RNA"/>
</dbReference>
<keyword evidence="1" id="KW-0472">Membrane</keyword>
<protein>
    <submittedName>
        <fullName evidence="2">Uncharacterized protein</fullName>
    </submittedName>
</protein>
<name>A0A0E9WKS4_ANGAN</name>
<dbReference type="AlphaFoldDB" id="A0A0E9WKS4"/>
<evidence type="ECO:0000256" key="1">
    <source>
        <dbReference type="SAM" id="Phobius"/>
    </source>
</evidence>
<organism evidence="2">
    <name type="scientific">Anguilla anguilla</name>
    <name type="common">European freshwater eel</name>
    <name type="synonym">Muraena anguilla</name>
    <dbReference type="NCBI Taxonomy" id="7936"/>
    <lineage>
        <taxon>Eukaryota</taxon>
        <taxon>Metazoa</taxon>
        <taxon>Chordata</taxon>
        <taxon>Craniata</taxon>
        <taxon>Vertebrata</taxon>
        <taxon>Euteleostomi</taxon>
        <taxon>Actinopterygii</taxon>
        <taxon>Neopterygii</taxon>
        <taxon>Teleostei</taxon>
        <taxon>Anguilliformes</taxon>
        <taxon>Anguillidae</taxon>
        <taxon>Anguilla</taxon>
    </lineage>
</organism>
<reference evidence="2" key="2">
    <citation type="journal article" date="2015" name="Fish Shellfish Immunol.">
        <title>Early steps in the European eel (Anguilla anguilla)-Vibrio vulnificus interaction in the gills: Role of the RtxA13 toxin.</title>
        <authorList>
            <person name="Callol A."/>
            <person name="Pajuelo D."/>
            <person name="Ebbesson L."/>
            <person name="Teles M."/>
            <person name="MacKenzie S."/>
            <person name="Amaro C."/>
        </authorList>
    </citation>
    <scope>NUCLEOTIDE SEQUENCE</scope>
</reference>
<keyword evidence="1" id="KW-0812">Transmembrane</keyword>
<proteinExistence type="predicted"/>